<dbReference type="Proteomes" id="UP000585474">
    <property type="component" value="Unassembled WGS sequence"/>
</dbReference>
<dbReference type="AlphaFoldDB" id="A0A7J0DN13"/>
<protein>
    <submittedName>
        <fullName evidence="1">Actin depolymerizing factor 5</fullName>
    </submittedName>
</protein>
<accession>A0A7J0DN13</accession>
<dbReference type="EMBL" id="BJWL01000315">
    <property type="protein sequence ID" value="GFS38734.1"/>
    <property type="molecule type" value="Genomic_DNA"/>
</dbReference>
<proteinExistence type="predicted"/>
<gene>
    <name evidence="1" type="ORF">Acr_00g0059110</name>
</gene>
<reference evidence="2" key="1">
    <citation type="submission" date="2019-07" db="EMBL/GenBank/DDBJ databases">
        <title>De Novo Assembly of kiwifruit Actinidia rufa.</title>
        <authorList>
            <person name="Sugita-Konishi S."/>
            <person name="Sato K."/>
            <person name="Mori E."/>
            <person name="Abe Y."/>
            <person name="Kisaki G."/>
            <person name="Hamano K."/>
            <person name="Suezawa K."/>
            <person name="Otani M."/>
            <person name="Fukuda T."/>
            <person name="Manabe T."/>
            <person name="Gomi K."/>
            <person name="Tabuchi M."/>
            <person name="Akimitsu K."/>
            <person name="Kataoka I."/>
        </authorList>
    </citation>
    <scope>NUCLEOTIDE SEQUENCE [LARGE SCALE GENOMIC DNA]</scope>
    <source>
        <strain evidence="2">cv. Fuchu</strain>
    </source>
</reference>
<keyword evidence="2" id="KW-1185">Reference proteome</keyword>
<organism evidence="1 2">
    <name type="scientific">Actinidia rufa</name>
    <dbReference type="NCBI Taxonomy" id="165716"/>
    <lineage>
        <taxon>Eukaryota</taxon>
        <taxon>Viridiplantae</taxon>
        <taxon>Streptophyta</taxon>
        <taxon>Embryophyta</taxon>
        <taxon>Tracheophyta</taxon>
        <taxon>Spermatophyta</taxon>
        <taxon>Magnoliopsida</taxon>
        <taxon>eudicotyledons</taxon>
        <taxon>Gunneridae</taxon>
        <taxon>Pentapetalae</taxon>
        <taxon>asterids</taxon>
        <taxon>Ericales</taxon>
        <taxon>Actinidiaceae</taxon>
        <taxon>Actinidia</taxon>
    </lineage>
</organism>
<sequence>MLRCERDGPGNEEDLAFVAIIDGDEVEIEDGVAAVVVRKGGGEVVITLGRSADLIDGEQSRDFVDLEDDVPVDLPPLHLHERVLAQYLHSSVTDIPVVVCNSLKLM</sequence>
<name>A0A7J0DN13_9ERIC</name>
<comment type="caution">
    <text evidence="1">The sequence shown here is derived from an EMBL/GenBank/DDBJ whole genome shotgun (WGS) entry which is preliminary data.</text>
</comment>
<evidence type="ECO:0000313" key="1">
    <source>
        <dbReference type="EMBL" id="GFS38734.1"/>
    </source>
</evidence>
<evidence type="ECO:0000313" key="2">
    <source>
        <dbReference type="Proteomes" id="UP000585474"/>
    </source>
</evidence>